<keyword evidence="1" id="KW-0472">Membrane</keyword>
<sequence length="145" mass="16438">MTEEQLNNLVDAIKKELKLNDSKETLYLDNGDYFWPCDDKGNPISAKKFADQLGRKIRLYVKASSDKEIVIYRAVPRILYVINDTFITLGVIVVFGGIPVVFLVNAFHAILLIRTICLASFITLALKIVIEMKKRGRLIGFNGFQ</sequence>
<dbReference type="Proteomes" id="UP000051291">
    <property type="component" value="Unassembled WGS sequence"/>
</dbReference>
<keyword evidence="3" id="KW-1185">Reference proteome</keyword>
<proteinExistence type="predicted"/>
<keyword evidence="1" id="KW-0812">Transmembrane</keyword>
<dbReference type="PATRIC" id="fig|1423820.4.peg.721"/>
<protein>
    <submittedName>
        <fullName evidence="2">Uncharacterized protein</fullName>
    </submittedName>
</protein>
<evidence type="ECO:0000256" key="1">
    <source>
        <dbReference type="SAM" id="Phobius"/>
    </source>
</evidence>
<dbReference type="AlphaFoldDB" id="A0A0R1ZBX6"/>
<dbReference type="EMBL" id="AYYZ01000025">
    <property type="protein sequence ID" value="KRM52286.1"/>
    <property type="molecule type" value="Genomic_DNA"/>
</dbReference>
<dbReference type="RefSeq" id="WP_057906639.1">
    <property type="nucleotide sequence ID" value="NZ_AYYZ01000025.1"/>
</dbReference>
<accession>A0A0R1ZBX6</accession>
<feature type="transmembrane region" description="Helical" evidence="1">
    <location>
        <begin position="78"/>
        <end position="103"/>
    </location>
</feature>
<feature type="transmembrane region" description="Helical" evidence="1">
    <location>
        <begin position="109"/>
        <end position="130"/>
    </location>
</feature>
<organism evidence="2 3">
    <name type="scientific">Ligilactobacillus araffinosus DSM 20653</name>
    <dbReference type="NCBI Taxonomy" id="1423820"/>
    <lineage>
        <taxon>Bacteria</taxon>
        <taxon>Bacillati</taxon>
        <taxon>Bacillota</taxon>
        <taxon>Bacilli</taxon>
        <taxon>Lactobacillales</taxon>
        <taxon>Lactobacillaceae</taxon>
        <taxon>Ligilactobacillus</taxon>
    </lineage>
</organism>
<reference evidence="2" key="1">
    <citation type="journal article" date="2015" name="Genome Announc.">
        <title>Expanding the biotechnology potential of lactobacilli through comparative genomics of 213 strains and associated genera.</title>
        <authorList>
            <person name="Sun Z."/>
            <person name="Harris H.M."/>
            <person name="McCann A."/>
            <person name="Guo C."/>
            <person name="Argimon S."/>
            <person name="Zhang W."/>
            <person name="Yang X."/>
            <person name="Jeffery I.B."/>
            <person name="Cooney J.C."/>
            <person name="Kagawa T.F."/>
            <person name="Liu W."/>
            <person name="Song Y."/>
            <person name="Salvetti E."/>
            <person name="Wrobel A."/>
            <person name="Rasinkangas P."/>
            <person name="Parkhill J."/>
            <person name="Rea M.C."/>
            <person name="O'Sullivan O."/>
            <person name="Ritari J."/>
            <person name="Douillard F.P."/>
            <person name="Paul Ross R."/>
            <person name="Yang R."/>
            <person name="Briner A.E."/>
            <person name="Felis G.E."/>
            <person name="de Vos W.M."/>
            <person name="Barrangou R."/>
            <person name="Klaenhammer T.R."/>
            <person name="Caufield P.W."/>
            <person name="Cui Y."/>
            <person name="Zhang H."/>
            <person name="O'Toole P.W."/>
        </authorList>
    </citation>
    <scope>NUCLEOTIDE SEQUENCE [LARGE SCALE GENOMIC DNA]</scope>
    <source>
        <strain evidence="2">DSM 20653</strain>
    </source>
</reference>
<evidence type="ECO:0000313" key="3">
    <source>
        <dbReference type="Proteomes" id="UP000051291"/>
    </source>
</evidence>
<evidence type="ECO:0000313" key="2">
    <source>
        <dbReference type="EMBL" id="KRM52286.1"/>
    </source>
</evidence>
<gene>
    <name evidence="2" type="ORF">FC64_GL000711</name>
</gene>
<comment type="caution">
    <text evidence="2">The sequence shown here is derived from an EMBL/GenBank/DDBJ whole genome shotgun (WGS) entry which is preliminary data.</text>
</comment>
<keyword evidence="1" id="KW-1133">Transmembrane helix</keyword>
<name>A0A0R1ZBX6_9LACO</name>